<comment type="caution">
    <text evidence="5">The sequence shown here is derived from an EMBL/GenBank/DDBJ whole genome shotgun (WGS) entry which is preliminary data.</text>
</comment>
<dbReference type="RefSeq" id="WP_327599883.1">
    <property type="nucleotide sequence ID" value="NZ_JAYXHS010000002.1"/>
</dbReference>
<dbReference type="Gene3D" id="3.30.1070.10">
    <property type="entry name" value="Cell division topological specificity factor MinE"/>
    <property type="match status" value="1"/>
</dbReference>
<dbReference type="SUPFAM" id="SSF55229">
    <property type="entry name" value="Cell division protein MinE topological specificity domain"/>
    <property type="match status" value="1"/>
</dbReference>
<comment type="similarity">
    <text evidence="1 4">Belongs to the MinE family.</text>
</comment>
<dbReference type="Proteomes" id="UP001331561">
    <property type="component" value="Unassembled WGS sequence"/>
</dbReference>
<proteinExistence type="inferred from homology"/>
<dbReference type="NCBIfam" id="NF001422">
    <property type="entry name" value="PRK00296.1"/>
    <property type="match status" value="1"/>
</dbReference>
<evidence type="ECO:0000256" key="4">
    <source>
        <dbReference type="HAMAP-Rule" id="MF_00262"/>
    </source>
</evidence>
<protein>
    <recommendedName>
        <fullName evidence="2 4">Cell division topological specificity factor</fullName>
    </recommendedName>
</protein>
<evidence type="ECO:0000256" key="3">
    <source>
        <dbReference type="ARBA" id="ARBA00025265"/>
    </source>
</evidence>
<keyword evidence="4 5" id="KW-0132">Cell division</keyword>
<dbReference type="HAMAP" id="MF_00262">
    <property type="entry name" value="MinE"/>
    <property type="match status" value="1"/>
</dbReference>
<dbReference type="InterPro" id="IPR036707">
    <property type="entry name" value="MinE_sf"/>
</dbReference>
<reference evidence="5 6" key="1">
    <citation type="submission" date="2024-01" db="EMBL/GenBank/DDBJ databases">
        <title>Uliginosibacterium soil sp. nov.</title>
        <authorList>
            <person name="Lv Y."/>
        </authorList>
    </citation>
    <scope>NUCLEOTIDE SEQUENCE [LARGE SCALE GENOMIC DNA]</scope>
    <source>
        <strain evidence="5 6">H3</strain>
    </source>
</reference>
<evidence type="ECO:0000313" key="6">
    <source>
        <dbReference type="Proteomes" id="UP001331561"/>
    </source>
</evidence>
<dbReference type="EMBL" id="JAYXHS010000002">
    <property type="protein sequence ID" value="MEC5386929.1"/>
    <property type="molecule type" value="Genomic_DNA"/>
</dbReference>
<dbReference type="NCBIfam" id="TIGR01215">
    <property type="entry name" value="minE"/>
    <property type="match status" value="1"/>
</dbReference>
<dbReference type="GO" id="GO:0051301">
    <property type="term" value="P:cell division"/>
    <property type="evidence" value="ECO:0007669"/>
    <property type="project" value="UniProtKB-KW"/>
</dbReference>
<keyword evidence="6" id="KW-1185">Reference proteome</keyword>
<evidence type="ECO:0000313" key="5">
    <source>
        <dbReference type="EMBL" id="MEC5386929.1"/>
    </source>
</evidence>
<dbReference type="Pfam" id="PF03776">
    <property type="entry name" value="MinE"/>
    <property type="match status" value="1"/>
</dbReference>
<comment type="function">
    <text evidence="3 4">Prevents the cell division inhibition by proteins MinC and MinD at internal division sites while permitting inhibition at polar sites. This ensures cell division at the proper site by restricting the formation of a division septum at the midpoint of the long axis of the cell.</text>
</comment>
<evidence type="ECO:0000256" key="2">
    <source>
        <dbReference type="ARBA" id="ARBA00020112"/>
    </source>
</evidence>
<organism evidence="5 6">
    <name type="scientific">Uliginosibacterium silvisoli</name>
    <dbReference type="NCBI Taxonomy" id="3114758"/>
    <lineage>
        <taxon>Bacteria</taxon>
        <taxon>Pseudomonadati</taxon>
        <taxon>Pseudomonadota</taxon>
        <taxon>Betaproteobacteria</taxon>
        <taxon>Rhodocyclales</taxon>
        <taxon>Zoogloeaceae</taxon>
        <taxon>Uliginosibacterium</taxon>
    </lineage>
</organism>
<sequence length="90" mass="10255">MSWLEKFFGSNQPKSASLAKERLTLVIAHQRDAEDKTPDFLPALQKDLVAVISKYIKINPDDIRVQMEKKGNYEVLEVNIVMPEPTAKAR</sequence>
<dbReference type="NCBIfam" id="NF010595">
    <property type="entry name" value="PRK13989.1"/>
    <property type="match status" value="1"/>
</dbReference>
<accession>A0ABU6K5M4</accession>
<name>A0ABU6K5M4_9RHOO</name>
<keyword evidence="4" id="KW-0131">Cell cycle</keyword>
<evidence type="ECO:0000256" key="1">
    <source>
        <dbReference type="ARBA" id="ARBA00008168"/>
    </source>
</evidence>
<dbReference type="InterPro" id="IPR005527">
    <property type="entry name" value="MinE"/>
</dbReference>
<gene>
    <name evidence="4 5" type="primary">minE</name>
    <name evidence="5" type="ORF">VVD49_14445</name>
</gene>